<proteinExistence type="predicted"/>
<organism evidence="1 2">
    <name type="scientific">Hymenobacter fodinae</name>
    <dbReference type="NCBI Taxonomy" id="2510796"/>
    <lineage>
        <taxon>Bacteria</taxon>
        <taxon>Pseudomonadati</taxon>
        <taxon>Bacteroidota</taxon>
        <taxon>Cytophagia</taxon>
        <taxon>Cytophagales</taxon>
        <taxon>Hymenobacteraceae</taxon>
        <taxon>Hymenobacter</taxon>
    </lineage>
</organism>
<keyword evidence="2" id="KW-1185">Reference proteome</keyword>
<reference evidence="1 2" key="1">
    <citation type="submission" date="2019-04" db="EMBL/GenBank/DDBJ databases">
        <authorList>
            <person name="Feng G."/>
            <person name="Zhang J."/>
            <person name="Zhu H."/>
        </authorList>
    </citation>
    <scope>NUCLEOTIDE SEQUENCE [LARGE SCALE GENOMIC DNA]</scope>
    <source>
        <strain evidence="1 2">92R-1</strain>
    </source>
</reference>
<dbReference type="Proteomes" id="UP000298337">
    <property type="component" value="Unassembled WGS sequence"/>
</dbReference>
<dbReference type="AlphaFoldDB" id="A0A4Z0PEG8"/>
<evidence type="ECO:0000313" key="1">
    <source>
        <dbReference type="EMBL" id="TGE10049.1"/>
    </source>
</evidence>
<gene>
    <name evidence="1" type="ORF">EU556_04285</name>
</gene>
<dbReference type="OrthoDB" id="9181133at2"/>
<sequence>MWSDLRVEIEQARQRLQLPEQDFAPLPFTTEWARLEEQIYRAFCCLDHPTARPCWLWEHLRPGAVGLVCADDPLTLLTSLIDPNETVWLMLNETVNFEDNFWFYQGTPRAIRSILAECCYLDEVYLISKKYTWLLCVNHHDALYGIGSPVQERLLTRGAKSLS</sequence>
<dbReference type="Pfam" id="PF20541">
    <property type="entry name" value="DUF6756"/>
    <property type="match status" value="1"/>
</dbReference>
<dbReference type="EMBL" id="SRLA01000001">
    <property type="protein sequence ID" value="TGE10049.1"/>
    <property type="molecule type" value="Genomic_DNA"/>
</dbReference>
<dbReference type="RefSeq" id="WP_135431321.1">
    <property type="nucleotide sequence ID" value="NZ_SRLA01000001.1"/>
</dbReference>
<protein>
    <submittedName>
        <fullName evidence="1">Uncharacterized protein</fullName>
    </submittedName>
</protein>
<dbReference type="InterPro" id="IPR046644">
    <property type="entry name" value="DUF6756"/>
</dbReference>
<name>A0A4Z0PEG8_9BACT</name>
<comment type="caution">
    <text evidence="1">The sequence shown here is derived from an EMBL/GenBank/DDBJ whole genome shotgun (WGS) entry which is preliminary data.</text>
</comment>
<accession>A0A4Z0PEG8</accession>
<evidence type="ECO:0000313" key="2">
    <source>
        <dbReference type="Proteomes" id="UP000298337"/>
    </source>
</evidence>